<accession>A0AA97LR59</accession>
<keyword evidence="2" id="KW-1185">Reference proteome</keyword>
<reference evidence="1" key="3">
    <citation type="submission" date="2022-06" db="EMBL/GenBank/DDBJ databases">
        <title>Resources to Facilitate Use of the Altered Schaedler Flora (ASF) Mouse Model to Study Microbiome Function.</title>
        <authorList>
            <person name="Proctor A."/>
            <person name="Parvinroo S."/>
            <person name="Richie T."/>
            <person name="Jia X."/>
            <person name="Lee S.T.M."/>
            <person name="Karp P.D."/>
            <person name="Paley S."/>
            <person name="Kostic A.D."/>
            <person name="Pierre J.F."/>
            <person name="Wannemuehler M.J."/>
            <person name="Phillips G.J."/>
        </authorList>
    </citation>
    <scope>NUCLEOTIDE SEQUENCE</scope>
    <source>
        <strain evidence="1">ASF457</strain>
    </source>
</reference>
<sequence>MNKVIITEEMRFRQRLCEYALKKRSNESSPQISSEPYVCIQAFKEI</sequence>
<gene>
    <name evidence="1" type="ORF">N508_002167</name>
</gene>
<dbReference type="KEGG" id="msch:N508_002167"/>
<dbReference type="EMBL" id="CP097562">
    <property type="protein sequence ID" value="USF25072.1"/>
    <property type="molecule type" value="Genomic_DNA"/>
</dbReference>
<proteinExistence type="predicted"/>
<protein>
    <submittedName>
        <fullName evidence="1">Uncharacterized protein</fullName>
    </submittedName>
</protein>
<organism evidence="1 2">
    <name type="scientific">Mucispirillum schaedleri ASF457</name>
    <dbReference type="NCBI Taxonomy" id="1379858"/>
    <lineage>
        <taxon>Bacteria</taxon>
        <taxon>Pseudomonadati</taxon>
        <taxon>Deferribacterota</taxon>
        <taxon>Deferribacteres</taxon>
        <taxon>Deferribacterales</taxon>
        <taxon>Mucispirillaceae</taxon>
        <taxon>Mucispirillum</taxon>
    </lineage>
</organism>
<evidence type="ECO:0000313" key="1">
    <source>
        <dbReference type="EMBL" id="USF25072.1"/>
    </source>
</evidence>
<name>A0AA97LR59_9BACT</name>
<reference evidence="1" key="1">
    <citation type="journal article" date="2014" name="Genome Announc.">
        <title>Draft genome sequences of the altered schaedler flora, a defined bacterial community from gnotobiotic mice.</title>
        <authorList>
            <person name="Wannemuehler M.J."/>
            <person name="Overstreet A.M."/>
            <person name="Ward D.V."/>
            <person name="Phillips G.J."/>
        </authorList>
    </citation>
    <scope>NUCLEOTIDE SEQUENCE</scope>
    <source>
        <strain evidence="1">ASF457</strain>
    </source>
</reference>
<dbReference type="Proteomes" id="UP000017429">
    <property type="component" value="Chromosome"/>
</dbReference>
<evidence type="ECO:0000313" key="2">
    <source>
        <dbReference type="Proteomes" id="UP000017429"/>
    </source>
</evidence>
<dbReference type="AlphaFoldDB" id="A0AA97LR59"/>
<reference evidence="1" key="2">
    <citation type="submission" date="2022-05" db="EMBL/GenBank/DDBJ databases">
        <authorList>
            <person name="Proctor A.L."/>
            <person name="Phillips G.J."/>
            <person name="Wannemuehler M.J."/>
        </authorList>
    </citation>
    <scope>NUCLEOTIDE SEQUENCE</scope>
    <source>
        <strain evidence="1">ASF457</strain>
    </source>
</reference>